<dbReference type="Gene3D" id="1.20.120.350">
    <property type="entry name" value="Voltage-gated potassium channels. Chain C"/>
    <property type="match status" value="1"/>
</dbReference>
<sequence length="1192" mass="133857">MSENDIYLDALNTTRDTENVTIQAVLDAIEAEQGYSILLWGPFVVIPACILGARLIKYLYKLHQSHIYGYDEDLLDDPLRQLGLDQLGLSLNRGYEDLNDIRKIRKEQKKIASTETEKQSFAPEFITRPLYLAENYLAAFHLQTQKTWADHLSPEAVRRWFEDSSFGRFWMMFQVFCTLVSIVNYVFLTYTIQNEERTFIKSLDVLLAAIFLADYSISLYIAEDRLAFYFNYTSFVDLISIIPPFIYLFVGEHTLFIWFLGLLRILRASRILRTYRLLSFSESEEKREITIVALTFCNFIFLSTSVINALETINITKKTEASLTNWHDALYYIMVTFSTIGFGDLTPSSTASRIVVMILIVFVIIYVPIQTNRISEIYSASSPFQRARYVPSKLQSHVIVSGSITYGAILDFTKEFFASDNHSKIIILAQSEPSIDIRKLLRHPMYRSRMRYLSGSALSASDLKRAGARNATGLFLINEPIEKTGTFGATIQEDEQIRVTRGADAEILMQALVAKKMCPGLPVFVEVLDIRSEDLSAHCGCDRVICSDKYKMGILARECMVPGFLTLVLNMICKYSNERSKLQETEPWLYEYSLGASNQIYSFRIPPGLNNVKWDEAAESIFKAFNVTVFAVMSLSGPQTGKLRLNPGKSYTLRGDDILFCLTSGGGEVVLRLSIQFKDAVPRAQLEMLELEMELNETIAPLNNAVNLGSADSISEKFESNENTSSVDGNTLVDHVVLCGHITARGIRHFVTSFRKAEQDLKSTIGETYSPVKIVCLLEEHLDKSKTNISDKDPGIWSDILSDGQVVLIKGTPLKKTSLILCGIEKCKRVVIFSTPVSSNMNTENAHVLPDANSIFIIKMIQEEWPAVNFMVELVSGANVRYFSATSRALEWDTDNLRMQSILNNYSLSVTDRISLYKKIRQVSTNSDGFFNRLYQFIWPTNSPSSEIKIKIGSKKYLPLATFKQALAKNISELKDDASIISTASTKPILKLPTKYHSSESASVGSIEIGGGAEEEEEEEDCTNDSVGKGSSSVSAAYLQKLVEEAELDESGVSPSLDHHFDRNFAMGRVAPVSFLHSMLVQSYFRPYLGAIISALSSSVTQIRVPAKLSGHKYSELFSYLLRHDLVTLGLYRLTNRSIPSLSSALSPGKTKATKSVFAESESNKTKYVYTNCRGFDLVYQDDLVFVVPASQ</sequence>
<evidence type="ECO:0000256" key="10">
    <source>
        <dbReference type="ARBA" id="ARBA00023303"/>
    </source>
</evidence>
<dbReference type="SUPFAM" id="SSF81324">
    <property type="entry name" value="Voltage-gated potassium channels"/>
    <property type="match status" value="1"/>
</dbReference>
<evidence type="ECO:0000259" key="15">
    <source>
        <dbReference type="Pfam" id="PF07885"/>
    </source>
</evidence>
<dbReference type="Gene3D" id="1.10.287.70">
    <property type="match status" value="1"/>
</dbReference>
<dbReference type="PANTHER" id="PTHR10027">
    <property type="entry name" value="CALCIUM-ACTIVATED POTASSIUM CHANNEL ALPHA CHAIN"/>
    <property type="match status" value="1"/>
</dbReference>
<evidence type="ECO:0000256" key="6">
    <source>
        <dbReference type="ARBA" id="ARBA00022958"/>
    </source>
</evidence>
<keyword evidence="9 13" id="KW-0472">Membrane</keyword>
<dbReference type="InterPro" id="IPR027359">
    <property type="entry name" value="Volt_channel_dom_sf"/>
</dbReference>
<evidence type="ECO:0000256" key="8">
    <source>
        <dbReference type="ARBA" id="ARBA00023065"/>
    </source>
</evidence>
<evidence type="ECO:0000313" key="17">
    <source>
        <dbReference type="EMBL" id="KAJ3122306.1"/>
    </source>
</evidence>
<evidence type="ECO:0000256" key="7">
    <source>
        <dbReference type="ARBA" id="ARBA00022989"/>
    </source>
</evidence>
<evidence type="ECO:0000313" key="18">
    <source>
        <dbReference type="Proteomes" id="UP001211907"/>
    </source>
</evidence>
<comment type="catalytic activity">
    <reaction evidence="11">
        <text>K(+)(in) = K(+)(out)</text>
        <dbReference type="Rhea" id="RHEA:29463"/>
        <dbReference type="ChEBI" id="CHEBI:29103"/>
    </reaction>
</comment>
<evidence type="ECO:0000256" key="12">
    <source>
        <dbReference type="SAM" id="MobiDB-lite"/>
    </source>
</evidence>
<feature type="domain" description="RCK N-terminal" evidence="16">
    <location>
        <begin position="733"/>
        <end position="871"/>
    </location>
</feature>
<evidence type="ECO:0000256" key="13">
    <source>
        <dbReference type="SAM" id="Phobius"/>
    </source>
</evidence>
<dbReference type="InterPro" id="IPR036291">
    <property type="entry name" value="NAD(P)-bd_dom_sf"/>
</dbReference>
<keyword evidence="4 13" id="KW-0812">Transmembrane</keyword>
<dbReference type="InterPro" id="IPR003929">
    <property type="entry name" value="K_chnl_BK_asu"/>
</dbReference>
<evidence type="ECO:0000259" key="16">
    <source>
        <dbReference type="Pfam" id="PF22614"/>
    </source>
</evidence>
<dbReference type="Proteomes" id="UP001211907">
    <property type="component" value="Unassembled WGS sequence"/>
</dbReference>
<dbReference type="SUPFAM" id="SSF51735">
    <property type="entry name" value="NAD(P)-binding Rossmann-fold domains"/>
    <property type="match status" value="1"/>
</dbReference>
<dbReference type="InterPro" id="IPR013099">
    <property type="entry name" value="K_chnl_dom"/>
</dbReference>
<evidence type="ECO:0000256" key="2">
    <source>
        <dbReference type="ARBA" id="ARBA00022448"/>
    </source>
</evidence>
<dbReference type="PRINTS" id="PR00169">
    <property type="entry name" value="KCHANNEL"/>
</dbReference>
<feature type="domain" description="RCK N-terminal" evidence="16">
    <location>
        <begin position="394"/>
        <end position="524"/>
    </location>
</feature>
<organism evidence="17 18">
    <name type="scientific">Physocladia obscura</name>
    <dbReference type="NCBI Taxonomy" id="109957"/>
    <lineage>
        <taxon>Eukaryota</taxon>
        <taxon>Fungi</taxon>
        <taxon>Fungi incertae sedis</taxon>
        <taxon>Chytridiomycota</taxon>
        <taxon>Chytridiomycota incertae sedis</taxon>
        <taxon>Chytridiomycetes</taxon>
        <taxon>Chytridiales</taxon>
        <taxon>Chytriomycetaceae</taxon>
        <taxon>Physocladia</taxon>
    </lineage>
</organism>
<dbReference type="EMBL" id="JADGJH010000819">
    <property type="protein sequence ID" value="KAJ3122306.1"/>
    <property type="molecule type" value="Genomic_DNA"/>
</dbReference>
<dbReference type="InterPro" id="IPR003148">
    <property type="entry name" value="RCK_N"/>
</dbReference>
<comment type="caution">
    <text evidence="17">The sequence shown here is derived from an EMBL/GenBank/DDBJ whole genome shotgun (WGS) entry which is preliminary data.</text>
</comment>
<evidence type="ECO:0000256" key="11">
    <source>
        <dbReference type="ARBA" id="ARBA00034430"/>
    </source>
</evidence>
<feature type="transmembrane region" description="Helical" evidence="13">
    <location>
        <begin position="352"/>
        <end position="369"/>
    </location>
</feature>
<evidence type="ECO:0000256" key="1">
    <source>
        <dbReference type="ARBA" id="ARBA00004651"/>
    </source>
</evidence>
<proteinExistence type="predicted"/>
<evidence type="ECO:0000256" key="5">
    <source>
        <dbReference type="ARBA" id="ARBA00022826"/>
    </source>
</evidence>
<keyword evidence="5" id="KW-0631">Potassium channel</keyword>
<feature type="transmembrane region" description="Helical" evidence="13">
    <location>
        <begin position="290"/>
        <end position="309"/>
    </location>
</feature>
<evidence type="ECO:0000256" key="3">
    <source>
        <dbReference type="ARBA" id="ARBA00022538"/>
    </source>
</evidence>
<gene>
    <name evidence="17" type="ORF">HK100_012043</name>
</gene>
<feature type="transmembrane region" description="Helical" evidence="13">
    <location>
        <begin position="329"/>
        <end position="345"/>
    </location>
</feature>
<keyword evidence="6" id="KW-0630">Potassium</keyword>
<evidence type="ECO:0000256" key="4">
    <source>
        <dbReference type="ARBA" id="ARBA00022692"/>
    </source>
</evidence>
<dbReference type="Pfam" id="PF07885">
    <property type="entry name" value="Ion_trans_2"/>
    <property type="match status" value="1"/>
</dbReference>
<evidence type="ECO:0000259" key="14">
    <source>
        <dbReference type="Pfam" id="PF03493"/>
    </source>
</evidence>
<dbReference type="GO" id="GO:0005886">
    <property type="term" value="C:plasma membrane"/>
    <property type="evidence" value="ECO:0007669"/>
    <property type="project" value="UniProtKB-SubCell"/>
</dbReference>
<dbReference type="Pfam" id="PF03493">
    <property type="entry name" value="BK_channel_a"/>
    <property type="match status" value="1"/>
</dbReference>
<reference evidence="17" key="1">
    <citation type="submission" date="2020-05" db="EMBL/GenBank/DDBJ databases">
        <title>Phylogenomic resolution of chytrid fungi.</title>
        <authorList>
            <person name="Stajich J.E."/>
            <person name="Amses K."/>
            <person name="Simmons R."/>
            <person name="Seto K."/>
            <person name="Myers J."/>
            <person name="Bonds A."/>
            <person name="Quandt C.A."/>
            <person name="Barry K."/>
            <person name="Liu P."/>
            <person name="Grigoriev I."/>
            <person name="Longcore J.E."/>
            <person name="James T.Y."/>
        </authorList>
    </citation>
    <scope>NUCLEOTIDE SEQUENCE</scope>
    <source>
        <strain evidence="17">JEL0513</strain>
    </source>
</reference>
<feature type="transmembrane region" description="Helical" evidence="13">
    <location>
        <begin position="169"/>
        <end position="193"/>
    </location>
</feature>
<keyword evidence="7 13" id="KW-1133">Transmembrane helix</keyword>
<dbReference type="GO" id="GO:0005267">
    <property type="term" value="F:potassium channel activity"/>
    <property type="evidence" value="ECO:0007669"/>
    <property type="project" value="UniProtKB-KW"/>
</dbReference>
<feature type="transmembrane region" description="Helical" evidence="13">
    <location>
        <begin position="205"/>
        <end position="222"/>
    </location>
</feature>
<dbReference type="Pfam" id="PF22614">
    <property type="entry name" value="Slo-like_RCK"/>
    <property type="match status" value="2"/>
</dbReference>
<evidence type="ECO:0000256" key="9">
    <source>
        <dbReference type="ARBA" id="ARBA00023136"/>
    </source>
</evidence>
<dbReference type="InterPro" id="IPR047871">
    <property type="entry name" value="K_chnl_Slo-like"/>
</dbReference>
<feature type="compositionally biased region" description="Acidic residues" evidence="12">
    <location>
        <begin position="1013"/>
        <end position="1023"/>
    </location>
</feature>
<keyword evidence="3" id="KW-0633">Potassium transport</keyword>
<keyword evidence="2" id="KW-0813">Transport</keyword>
<name>A0AAD5XG74_9FUNG</name>
<dbReference type="Gene3D" id="3.40.50.720">
    <property type="entry name" value="NAD(P)-binding Rossmann-like Domain"/>
    <property type="match status" value="2"/>
</dbReference>
<comment type="subcellular location">
    <subcellularLocation>
        <location evidence="1">Cell membrane</location>
        <topology evidence="1">Multi-pass membrane protein</topology>
    </subcellularLocation>
</comment>
<keyword evidence="8" id="KW-0406">Ion transport</keyword>
<dbReference type="PANTHER" id="PTHR10027:SF10">
    <property type="entry name" value="SLOWPOKE 2, ISOFORM D"/>
    <property type="match status" value="1"/>
</dbReference>
<feature type="domain" description="Potassium channel" evidence="15">
    <location>
        <begin position="303"/>
        <end position="377"/>
    </location>
</feature>
<dbReference type="AlphaFoldDB" id="A0AAD5XG74"/>
<keyword evidence="10" id="KW-0407">Ion channel</keyword>
<feature type="domain" description="Calcium-activated potassium channel BK alpha subunit" evidence="14">
    <location>
        <begin position="542"/>
        <end position="632"/>
    </location>
</feature>
<feature type="transmembrane region" description="Helical" evidence="13">
    <location>
        <begin position="37"/>
        <end position="56"/>
    </location>
</feature>
<keyword evidence="18" id="KW-1185">Reference proteome</keyword>
<accession>A0AAD5XG74</accession>
<feature type="region of interest" description="Disordered" evidence="12">
    <location>
        <begin position="1010"/>
        <end position="1031"/>
    </location>
</feature>
<protein>
    <submittedName>
        <fullName evidence="17">Uncharacterized protein</fullName>
    </submittedName>
</protein>